<dbReference type="GO" id="GO:0015297">
    <property type="term" value="F:antiporter activity"/>
    <property type="evidence" value="ECO:0007669"/>
    <property type="project" value="UniProtKB-KW"/>
</dbReference>
<evidence type="ECO:0000256" key="5">
    <source>
        <dbReference type="ARBA" id="ARBA00022448"/>
    </source>
</evidence>
<dbReference type="InterPro" id="IPR048279">
    <property type="entry name" value="MdtK-like"/>
</dbReference>
<evidence type="ECO:0000256" key="9">
    <source>
        <dbReference type="ARBA" id="ARBA00022989"/>
    </source>
</evidence>
<dbReference type="GO" id="GO:0006811">
    <property type="term" value="P:monoatomic ion transport"/>
    <property type="evidence" value="ECO:0007669"/>
    <property type="project" value="UniProtKB-KW"/>
</dbReference>
<comment type="subcellular location">
    <subcellularLocation>
        <location evidence="2">Cell membrane</location>
        <topology evidence="2">Multi-pass membrane protein</topology>
    </subcellularLocation>
</comment>
<name>A0A162MY52_9FIRM</name>
<dbReference type="AlphaFoldDB" id="A0A162MY52"/>
<feature type="transmembrane region" description="Helical" evidence="13">
    <location>
        <begin position="20"/>
        <end position="37"/>
    </location>
</feature>
<dbReference type="PANTHER" id="PTHR43298:SF2">
    <property type="entry name" value="FMN_FAD EXPORTER YEEO-RELATED"/>
    <property type="match status" value="1"/>
</dbReference>
<evidence type="ECO:0000313" key="14">
    <source>
        <dbReference type="EMBL" id="KYO68100.1"/>
    </source>
</evidence>
<evidence type="ECO:0000256" key="12">
    <source>
        <dbReference type="ARBA" id="ARBA00031636"/>
    </source>
</evidence>
<dbReference type="Pfam" id="PF01554">
    <property type="entry name" value="MatE"/>
    <property type="match status" value="2"/>
</dbReference>
<dbReference type="NCBIfam" id="TIGR00797">
    <property type="entry name" value="matE"/>
    <property type="match status" value="1"/>
</dbReference>
<keyword evidence="9 13" id="KW-1133">Transmembrane helix</keyword>
<protein>
    <recommendedName>
        <fullName evidence="4">Probable multidrug resistance protein NorM</fullName>
    </recommendedName>
    <alternativeName>
        <fullName evidence="12">Multidrug-efflux transporter</fullName>
    </alternativeName>
</protein>
<feature type="transmembrane region" description="Helical" evidence="13">
    <location>
        <begin position="356"/>
        <end position="381"/>
    </location>
</feature>
<feature type="transmembrane region" description="Helical" evidence="13">
    <location>
        <begin position="258"/>
        <end position="285"/>
    </location>
</feature>
<evidence type="ECO:0000256" key="13">
    <source>
        <dbReference type="SAM" id="Phobius"/>
    </source>
</evidence>
<keyword evidence="5" id="KW-0813">Transport</keyword>
<comment type="function">
    <text evidence="1">Multidrug efflux pump.</text>
</comment>
<feature type="transmembrane region" description="Helical" evidence="13">
    <location>
        <begin position="173"/>
        <end position="196"/>
    </location>
</feature>
<dbReference type="STRING" id="520767.ATZ99_04110"/>
<keyword evidence="7" id="KW-1003">Cell membrane</keyword>
<dbReference type="EMBL" id="LOHZ01000019">
    <property type="protein sequence ID" value="KYO68100.1"/>
    <property type="molecule type" value="Genomic_DNA"/>
</dbReference>
<evidence type="ECO:0000256" key="4">
    <source>
        <dbReference type="ARBA" id="ARBA00020268"/>
    </source>
</evidence>
<feature type="transmembrane region" description="Helical" evidence="13">
    <location>
        <begin position="425"/>
        <end position="444"/>
    </location>
</feature>
<accession>A0A162MY52</accession>
<sequence length="468" mass="51148">MKSDDRFSMDFTQGNIMKHLIKFSIPLFLGNILQTLYNTVDSIWVGKFLGPSALAAVSVSFPIIFLLISLVMGITMATTVLVGQYKGAQNYFMIRKTVNTSMFLLTISALVISVAGILLNKLILKLMNTPVELMEIASGYLNIILAGLIFTFAYNAVSAILRGLGDSKTPLVFLFYTTVINIILDPVFIFGIGPIPKMGVNGAALATVISQAISFFLAANYLNKNNHLFSINIRDFHYDKDITVKILKIGLPSGIQQTVVSIGMTAMMAIINTFGSLVVAAWGAASKIDSFAFLPSMSVGLATSSISAQNIGAGKYERVEELLKWASLLSLLISGTITLMIFTMPKLLLSMFTNDINVLMAGAGILKILGVSYIPFGFMWVTNGIIRGAGATFIPMVISIISLWLIRIPLAYYLSFHTALKSNGIWVAISVSAILSTLLSYAYYLSGKWKKRVIEEEVNEIKERLVEE</sequence>
<evidence type="ECO:0000256" key="2">
    <source>
        <dbReference type="ARBA" id="ARBA00004651"/>
    </source>
</evidence>
<evidence type="ECO:0000256" key="3">
    <source>
        <dbReference type="ARBA" id="ARBA00010199"/>
    </source>
</evidence>
<comment type="similarity">
    <text evidence="3">Belongs to the multi antimicrobial extrusion (MATE) (TC 2.A.66.1) family.</text>
</comment>
<evidence type="ECO:0000256" key="11">
    <source>
        <dbReference type="ARBA" id="ARBA00023136"/>
    </source>
</evidence>
<keyword evidence="10" id="KW-0406">Ion transport</keyword>
<dbReference type="GO" id="GO:0005886">
    <property type="term" value="C:plasma membrane"/>
    <property type="evidence" value="ECO:0007669"/>
    <property type="project" value="UniProtKB-SubCell"/>
</dbReference>
<keyword evidence="8 13" id="KW-0812">Transmembrane</keyword>
<evidence type="ECO:0000256" key="7">
    <source>
        <dbReference type="ARBA" id="ARBA00022475"/>
    </source>
</evidence>
<gene>
    <name evidence="14" type="primary">mepA</name>
    <name evidence="14" type="ORF">ATZ99_04110</name>
</gene>
<feature type="transmembrane region" description="Helical" evidence="13">
    <location>
        <begin position="102"/>
        <end position="119"/>
    </location>
</feature>
<evidence type="ECO:0000256" key="6">
    <source>
        <dbReference type="ARBA" id="ARBA00022449"/>
    </source>
</evidence>
<reference evidence="14 15" key="1">
    <citation type="submission" date="2015-12" db="EMBL/GenBank/DDBJ databases">
        <title>Draft genome of Thermovenabulum gondwanense isolated from a red thermophilic microbial mat colonisisng an outflow channel of a bore well.</title>
        <authorList>
            <person name="Patel B.K."/>
        </authorList>
    </citation>
    <scope>NUCLEOTIDE SEQUENCE [LARGE SCALE GENOMIC DNA]</scope>
    <source>
        <strain evidence="14 15">R270</strain>
    </source>
</reference>
<evidence type="ECO:0000256" key="8">
    <source>
        <dbReference type="ARBA" id="ARBA00022692"/>
    </source>
</evidence>
<dbReference type="InterPro" id="IPR002528">
    <property type="entry name" value="MATE_fam"/>
</dbReference>
<evidence type="ECO:0000313" key="15">
    <source>
        <dbReference type="Proteomes" id="UP000075737"/>
    </source>
</evidence>
<dbReference type="PANTHER" id="PTHR43298">
    <property type="entry name" value="MULTIDRUG RESISTANCE PROTEIN NORM-RELATED"/>
    <property type="match status" value="1"/>
</dbReference>
<dbReference type="InterPro" id="IPR050222">
    <property type="entry name" value="MATE_MdtK"/>
</dbReference>
<evidence type="ECO:0000256" key="10">
    <source>
        <dbReference type="ARBA" id="ARBA00023065"/>
    </source>
</evidence>
<dbReference type="GO" id="GO:0042910">
    <property type="term" value="F:xenobiotic transmembrane transporter activity"/>
    <property type="evidence" value="ECO:0007669"/>
    <property type="project" value="InterPro"/>
</dbReference>
<keyword evidence="11 13" id="KW-0472">Membrane</keyword>
<feature type="transmembrane region" description="Helical" evidence="13">
    <location>
        <begin position="393"/>
        <end position="413"/>
    </location>
</feature>
<dbReference type="OrthoDB" id="9776324at2"/>
<feature type="transmembrane region" description="Helical" evidence="13">
    <location>
        <begin position="57"/>
        <end position="82"/>
    </location>
</feature>
<organism evidence="14 15">
    <name type="scientific">Thermovenabulum gondwanense</name>
    <dbReference type="NCBI Taxonomy" id="520767"/>
    <lineage>
        <taxon>Bacteria</taxon>
        <taxon>Bacillati</taxon>
        <taxon>Bacillota</taxon>
        <taxon>Clostridia</taxon>
        <taxon>Thermosediminibacterales</taxon>
        <taxon>Thermosediminibacteraceae</taxon>
        <taxon>Thermovenabulum</taxon>
    </lineage>
</organism>
<dbReference type="RefSeq" id="WP_083947297.1">
    <property type="nucleotide sequence ID" value="NZ_LOHZ01000019.1"/>
</dbReference>
<dbReference type="Proteomes" id="UP000075737">
    <property type="component" value="Unassembled WGS sequence"/>
</dbReference>
<dbReference type="PATRIC" id="fig|520767.4.peg.417"/>
<keyword evidence="15" id="KW-1185">Reference proteome</keyword>
<dbReference type="CDD" id="cd13138">
    <property type="entry name" value="MATE_yoeA_like"/>
    <property type="match status" value="1"/>
</dbReference>
<feature type="transmembrane region" description="Helical" evidence="13">
    <location>
        <begin position="325"/>
        <end position="344"/>
    </location>
</feature>
<evidence type="ECO:0000256" key="1">
    <source>
        <dbReference type="ARBA" id="ARBA00003408"/>
    </source>
</evidence>
<dbReference type="PIRSF" id="PIRSF006603">
    <property type="entry name" value="DinF"/>
    <property type="match status" value="1"/>
</dbReference>
<proteinExistence type="inferred from homology"/>
<keyword evidence="6" id="KW-0050">Antiport</keyword>
<feature type="transmembrane region" description="Helical" evidence="13">
    <location>
        <begin position="139"/>
        <end position="161"/>
    </location>
</feature>
<feature type="transmembrane region" description="Helical" evidence="13">
    <location>
        <begin position="291"/>
        <end position="313"/>
    </location>
</feature>
<feature type="transmembrane region" description="Helical" evidence="13">
    <location>
        <begin position="202"/>
        <end position="222"/>
    </location>
</feature>
<comment type="caution">
    <text evidence="14">The sequence shown here is derived from an EMBL/GenBank/DDBJ whole genome shotgun (WGS) entry which is preliminary data.</text>
</comment>